<dbReference type="Gene3D" id="3.40.630.10">
    <property type="entry name" value="Zn peptidases"/>
    <property type="match status" value="1"/>
</dbReference>
<dbReference type="GO" id="GO:0046872">
    <property type="term" value="F:metal ion binding"/>
    <property type="evidence" value="ECO:0007669"/>
    <property type="project" value="UniProtKB-KW"/>
</dbReference>
<dbReference type="EMBL" id="BARS01041820">
    <property type="protein sequence ID" value="GAG36351.1"/>
    <property type="molecule type" value="Genomic_DNA"/>
</dbReference>
<evidence type="ECO:0000256" key="2">
    <source>
        <dbReference type="ARBA" id="ARBA00022801"/>
    </source>
</evidence>
<dbReference type="InterPro" id="IPR051464">
    <property type="entry name" value="Peptidase_M42_aminopept"/>
</dbReference>
<organism evidence="3">
    <name type="scientific">marine sediment metagenome</name>
    <dbReference type="NCBI Taxonomy" id="412755"/>
    <lineage>
        <taxon>unclassified sequences</taxon>
        <taxon>metagenomes</taxon>
        <taxon>ecological metagenomes</taxon>
    </lineage>
</organism>
<dbReference type="PANTHER" id="PTHR32481:SF0">
    <property type="entry name" value="AMINOPEPTIDASE YPDE-RELATED"/>
    <property type="match status" value="1"/>
</dbReference>
<evidence type="ECO:0000313" key="3">
    <source>
        <dbReference type="EMBL" id="GAG36351.1"/>
    </source>
</evidence>
<keyword evidence="2" id="KW-0378">Hydrolase</keyword>
<evidence type="ECO:0000256" key="1">
    <source>
        <dbReference type="ARBA" id="ARBA00022723"/>
    </source>
</evidence>
<feature type="non-terminal residue" evidence="3">
    <location>
        <position position="1"/>
    </location>
</feature>
<dbReference type="SUPFAM" id="SSF53187">
    <property type="entry name" value="Zn-dependent exopeptidases"/>
    <property type="match status" value="1"/>
</dbReference>
<evidence type="ECO:0008006" key="4">
    <source>
        <dbReference type="Google" id="ProtNLM"/>
    </source>
</evidence>
<comment type="caution">
    <text evidence="3">The sequence shown here is derived from an EMBL/GenBank/DDBJ whole genome shotgun (WGS) entry which is preliminary data.</text>
</comment>
<dbReference type="PANTHER" id="PTHR32481">
    <property type="entry name" value="AMINOPEPTIDASE"/>
    <property type="match status" value="1"/>
</dbReference>
<accession>X0YHQ0</accession>
<sequence length="236" mass="25082">TGVFSMGSTHTPSVSDKAITWEQVRILTGLSPEQLKAAGIRPGSPAVPIRQVRGPVVFGDPDDPLVGAWTFDDRMGVVALLSMLDALKRSAVKPVLPTIIAFTVHEEGGGHGAKALAHHLKPEIVISIDGCPIPPGAPLKLDGRPGIWSKDSLTTYDQHLLRALCKAATEAGTELQPVVFSRAASDASMVYAAGGAQRVACFGHVRENSHGYEVARLSVFDNVVKTLVRFSTTWEG</sequence>
<dbReference type="GO" id="GO:0016787">
    <property type="term" value="F:hydrolase activity"/>
    <property type="evidence" value="ECO:0007669"/>
    <property type="project" value="UniProtKB-KW"/>
</dbReference>
<gene>
    <name evidence="3" type="ORF">S01H1_63531</name>
</gene>
<dbReference type="InterPro" id="IPR008007">
    <property type="entry name" value="Peptidase_M42"/>
</dbReference>
<name>X0YHQ0_9ZZZZ</name>
<protein>
    <recommendedName>
        <fullName evidence="4">Peptidase M42 family protein</fullName>
    </recommendedName>
</protein>
<reference evidence="3" key="1">
    <citation type="journal article" date="2014" name="Front. Microbiol.">
        <title>High frequency of phylogenetically diverse reductive dehalogenase-homologous genes in deep subseafloor sedimentary metagenomes.</title>
        <authorList>
            <person name="Kawai M."/>
            <person name="Futagami T."/>
            <person name="Toyoda A."/>
            <person name="Takaki Y."/>
            <person name="Nishi S."/>
            <person name="Hori S."/>
            <person name="Arai W."/>
            <person name="Tsubouchi T."/>
            <person name="Morono Y."/>
            <person name="Uchiyama I."/>
            <person name="Ito T."/>
            <person name="Fujiyama A."/>
            <person name="Inagaki F."/>
            <person name="Takami H."/>
        </authorList>
    </citation>
    <scope>NUCLEOTIDE SEQUENCE</scope>
    <source>
        <strain evidence="3">Expedition CK06-06</strain>
    </source>
</reference>
<dbReference type="AlphaFoldDB" id="X0YHQ0"/>
<dbReference type="Pfam" id="PF05343">
    <property type="entry name" value="Peptidase_M42"/>
    <property type="match status" value="1"/>
</dbReference>
<keyword evidence="1" id="KW-0479">Metal-binding</keyword>
<proteinExistence type="predicted"/>